<dbReference type="PROSITE" id="PS51387">
    <property type="entry name" value="FAD_PCMH"/>
    <property type="match status" value="1"/>
</dbReference>
<dbReference type="InterPro" id="IPR050416">
    <property type="entry name" value="FAD-linked_Oxidoreductase"/>
</dbReference>
<dbReference type="GO" id="GO:0016491">
    <property type="term" value="F:oxidoreductase activity"/>
    <property type="evidence" value="ECO:0007669"/>
    <property type="project" value="UniProtKB-KW"/>
</dbReference>
<evidence type="ECO:0000259" key="6">
    <source>
        <dbReference type="PROSITE" id="PS51387"/>
    </source>
</evidence>
<evidence type="ECO:0000313" key="7">
    <source>
        <dbReference type="EMBL" id="KFA60147.1"/>
    </source>
</evidence>
<evidence type="ECO:0000256" key="4">
    <source>
        <dbReference type="ARBA" id="ARBA00022827"/>
    </source>
</evidence>
<name>A0A084Q862_STAC4</name>
<dbReference type="OMA" id="TYKDMMV"/>
<dbReference type="InParanoid" id="A0A084Q862"/>
<dbReference type="InterPro" id="IPR006093">
    <property type="entry name" value="Oxy_OxRdtase_FAD_BS"/>
</dbReference>
<feature type="domain" description="FAD-binding PCMH-type" evidence="6">
    <location>
        <begin position="41"/>
        <end position="224"/>
    </location>
</feature>
<dbReference type="Proteomes" id="UP000028524">
    <property type="component" value="Unassembled WGS sequence"/>
</dbReference>
<comment type="cofactor">
    <cofactor evidence="1">
        <name>FAD</name>
        <dbReference type="ChEBI" id="CHEBI:57692"/>
    </cofactor>
</comment>
<keyword evidence="5" id="KW-0560">Oxidoreductase</keyword>
<dbReference type="InterPro" id="IPR006094">
    <property type="entry name" value="Oxid_FAD_bind_N"/>
</dbReference>
<organism evidence="7 8">
    <name type="scientific">Stachybotrys chlorohalonatus (strain IBT 40285)</name>
    <dbReference type="NCBI Taxonomy" id="1283841"/>
    <lineage>
        <taxon>Eukaryota</taxon>
        <taxon>Fungi</taxon>
        <taxon>Dikarya</taxon>
        <taxon>Ascomycota</taxon>
        <taxon>Pezizomycotina</taxon>
        <taxon>Sordariomycetes</taxon>
        <taxon>Hypocreomycetidae</taxon>
        <taxon>Hypocreales</taxon>
        <taxon>Stachybotryaceae</taxon>
        <taxon>Stachybotrys</taxon>
    </lineage>
</organism>
<protein>
    <recommendedName>
        <fullName evidence="6">FAD-binding PCMH-type domain-containing protein</fullName>
    </recommendedName>
</protein>
<evidence type="ECO:0000256" key="2">
    <source>
        <dbReference type="ARBA" id="ARBA00005466"/>
    </source>
</evidence>
<accession>A0A084Q862</accession>
<dbReference type="PROSITE" id="PS00862">
    <property type="entry name" value="OX2_COVAL_FAD"/>
    <property type="match status" value="1"/>
</dbReference>
<evidence type="ECO:0000256" key="5">
    <source>
        <dbReference type="ARBA" id="ARBA00023002"/>
    </source>
</evidence>
<dbReference type="HOGENOM" id="CLU_040056_0_0_1"/>
<dbReference type="PANTHER" id="PTHR42973:SF39">
    <property type="entry name" value="FAD-BINDING PCMH-TYPE DOMAIN-CONTAINING PROTEIN"/>
    <property type="match status" value="1"/>
</dbReference>
<dbReference type="InterPro" id="IPR036318">
    <property type="entry name" value="FAD-bd_PCMH-like_sf"/>
</dbReference>
<sequence length="591" mass="66628">MAFQIQDLHCMQYARDAPGPENMDYKFFNNQYATSSYQEEHDMNPSLIVQPKGDEDIIKTIKYAKGNRIAIAVKSGGHQYSGASSTGGKNIQIDLTNTYRDMMLLPEKTTTPDATAYVKIGVSNQLQDLIAYLSEHGLFVPTGQCAYVCAGGHGQTGGYGQLGRSFGLFGDYIRSIRMIDHDGQVQSSITKENPETKGLFYAILGGSPGNFGIITHYTVEVMRGSYYKGTIPGPNNIKGPAALKGLWLWRKEVLVKLLTAIATMAEDPTFPRGFDLCVSVFSKDSSVVPLLFPEVNSPFIQDLVKAFLGEFADEVSAFLNGSFPVIILYAQWCPTSPDDKYDKNVDKWFQQFRDLNNKKKYWCLTVNEFSDKDKIPGSNKTWDMSSIAGQWLFPERREYNLPYIKRIHSSNSTNFKSKINGMSWAEHVAGRLDLVYNPNHIKDKKNTDQYELYKHCKLSVQIQHFGGKNSKLHQNKDNGTSYSWRDSTIVQVLDCFHDEGNDGRGVSYRDLAVKYQADNDAVFLGESGCFSSEDRRMLWGSYGDWDLGNPKIWKRYYDDEEKYQRLGKARGKADPNGTFTPNPFAVTAVKD</sequence>
<dbReference type="Gene3D" id="3.40.462.20">
    <property type="match status" value="1"/>
</dbReference>
<dbReference type="EMBL" id="KL661888">
    <property type="protein sequence ID" value="KFA60147.1"/>
    <property type="molecule type" value="Genomic_DNA"/>
</dbReference>
<comment type="similarity">
    <text evidence="2">Belongs to the oxygen-dependent FAD-linked oxidoreductase family.</text>
</comment>
<dbReference type="AlphaFoldDB" id="A0A084Q862"/>
<evidence type="ECO:0000256" key="1">
    <source>
        <dbReference type="ARBA" id="ARBA00001974"/>
    </source>
</evidence>
<reference evidence="7 8" key="1">
    <citation type="journal article" date="2014" name="BMC Genomics">
        <title>Comparative genome sequencing reveals chemotype-specific gene clusters in the toxigenic black mold Stachybotrys.</title>
        <authorList>
            <person name="Semeiks J."/>
            <person name="Borek D."/>
            <person name="Otwinowski Z."/>
            <person name="Grishin N.V."/>
        </authorList>
    </citation>
    <scope>NUCLEOTIDE SEQUENCE [LARGE SCALE GENOMIC DNA]</scope>
    <source>
        <strain evidence="7 8">IBT 40285</strain>
    </source>
</reference>
<dbReference type="Gene3D" id="3.30.465.10">
    <property type="match status" value="2"/>
</dbReference>
<evidence type="ECO:0000313" key="8">
    <source>
        <dbReference type="Proteomes" id="UP000028524"/>
    </source>
</evidence>
<proteinExistence type="inferred from homology"/>
<dbReference type="OrthoDB" id="415825at2759"/>
<keyword evidence="4" id="KW-0274">FAD</keyword>
<keyword evidence="8" id="KW-1185">Reference proteome</keyword>
<dbReference type="Pfam" id="PF01565">
    <property type="entry name" value="FAD_binding_4"/>
    <property type="match status" value="1"/>
</dbReference>
<gene>
    <name evidence="7" type="ORF">S40285_09636</name>
</gene>
<dbReference type="SUPFAM" id="SSF56176">
    <property type="entry name" value="FAD-binding/transporter-associated domain-like"/>
    <property type="match status" value="1"/>
</dbReference>
<dbReference type="InterPro" id="IPR016166">
    <property type="entry name" value="FAD-bd_PCMH"/>
</dbReference>
<dbReference type="PANTHER" id="PTHR42973">
    <property type="entry name" value="BINDING OXIDOREDUCTASE, PUTATIVE (AFU_ORTHOLOGUE AFUA_1G17690)-RELATED"/>
    <property type="match status" value="1"/>
</dbReference>
<dbReference type="GO" id="GO:0071949">
    <property type="term" value="F:FAD binding"/>
    <property type="evidence" value="ECO:0007669"/>
    <property type="project" value="InterPro"/>
</dbReference>
<dbReference type="InterPro" id="IPR016169">
    <property type="entry name" value="FAD-bd_PCMH_sub2"/>
</dbReference>
<keyword evidence="3" id="KW-0285">Flavoprotein</keyword>
<evidence type="ECO:0000256" key="3">
    <source>
        <dbReference type="ARBA" id="ARBA00022630"/>
    </source>
</evidence>
<dbReference type="STRING" id="1283841.A0A084Q862"/>